<feature type="region of interest" description="Disordered" evidence="3">
    <location>
        <begin position="214"/>
        <end position="279"/>
    </location>
</feature>
<dbReference type="SUPFAM" id="SSF53474">
    <property type="entry name" value="alpha/beta-Hydrolases"/>
    <property type="match status" value="1"/>
</dbReference>
<dbReference type="PANTHER" id="PTHR22946:SF9">
    <property type="entry name" value="POLYKETIDE TRANSFERASE AF380"/>
    <property type="match status" value="1"/>
</dbReference>
<dbReference type="SUPFAM" id="SSF53271">
    <property type="entry name" value="PRTase-like"/>
    <property type="match status" value="1"/>
</dbReference>
<reference evidence="5 6" key="1">
    <citation type="journal article" date="2016" name="Genome Announc.">
        <title>Draft Genome Sequence of Planomonospora sphaerica JCM9374, a Rare Actinomycete.</title>
        <authorList>
            <person name="Dohra H."/>
            <person name="Suzuki T."/>
            <person name="Inoue Y."/>
            <person name="Kodani S."/>
        </authorList>
    </citation>
    <scope>NUCLEOTIDE SEQUENCE [LARGE SCALE GENOMIC DNA]</scope>
    <source>
        <strain evidence="5 6">JCM 9374</strain>
    </source>
</reference>
<dbReference type="Gene3D" id="3.40.50.1820">
    <property type="entry name" value="alpha/beta hydrolase"/>
    <property type="match status" value="1"/>
</dbReference>
<name>A0A171BMV5_9ACTN</name>
<protein>
    <submittedName>
        <fullName evidence="5">Phosphoribosyl transferase</fullName>
    </submittedName>
</protein>
<dbReference type="STRING" id="161355.PS9374_00968"/>
<organism evidence="5 6">
    <name type="scientific">Planomonospora sphaerica</name>
    <dbReference type="NCBI Taxonomy" id="161355"/>
    <lineage>
        <taxon>Bacteria</taxon>
        <taxon>Bacillati</taxon>
        <taxon>Actinomycetota</taxon>
        <taxon>Actinomycetes</taxon>
        <taxon>Streptosporangiales</taxon>
        <taxon>Streptosporangiaceae</taxon>
        <taxon>Planomonospora</taxon>
    </lineage>
</organism>
<keyword evidence="2" id="KW-0378">Hydrolase</keyword>
<reference evidence="6" key="2">
    <citation type="submission" date="2016-04" db="EMBL/GenBank/DDBJ databases">
        <title>Planomonospora sphaerica JCM9374 whole genome shotgun sequence.</title>
        <authorList>
            <person name="Suzuki T."/>
            <person name="Dohra H."/>
            <person name="Kodani S."/>
        </authorList>
    </citation>
    <scope>NUCLEOTIDE SEQUENCE [LARGE SCALE GENOMIC DNA]</scope>
    <source>
        <strain evidence="6">JCM 9374</strain>
    </source>
</reference>
<feature type="compositionally biased region" description="Low complexity" evidence="3">
    <location>
        <begin position="258"/>
        <end position="270"/>
    </location>
</feature>
<dbReference type="GO" id="GO:0052689">
    <property type="term" value="F:carboxylic ester hydrolase activity"/>
    <property type="evidence" value="ECO:0007669"/>
    <property type="project" value="UniProtKB-ARBA"/>
</dbReference>
<dbReference type="InterPro" id="IPR029058">
    <property type="entry name" value="AB_hydrolase_fold"/>
</dbReference>
<dbReference type="OrthoDB" id="9810066at2"/>
<evidence type="ECO:0000259" key="4">
    <source>
        <dbReference type="Pfam" id="PF00156"/>
    </source>
</evidence>
<dbReference type="CDD" id="cd06223">
    <property type="entry name" value="PRTases_typeI"/>
    <property type="match status" value="1"/>
</dbReference>
<comment type="caution">
    <text evidence="5">The sequence shown here is derived from an EMBL/GenBank/DDBJ whole genome shotgun (WGS) entry which is preliminary data.</text>
</comment>
<dbReference type="InterPro" id="IPR050261">
    <property type="entry name" value="FrsA_esterase"/>
</dbReference>
<keyword evidence="6" id="KW-1185">Reference proteome</keyword>
<dbReference type="Gene3D" id="3.30.1310.20">
    <property type="entry name" value="PRTase-like"/>
    <property type="match status" value="1"/>
</dbReference>
<dbReference type="GO" id="GO:0016740">
    <property type="term" value="F:transferase activity"/>
    <property type="evidence" value="ECO:0007669"/>
    <property type="project" value="UniProtKB-KW"/>
</dbReference>
<dbReference type="RefSeq" id="WP_068894710.1">
    <property type="nucleotide sequence ID" value="NZ_BDCX01000002.1"/>
</dbReference>
<keyword evidence="5" id="KW-0808">Transferase</keyword>
<evidence type="ECO:0000256" key="1">
    <source>
        <dbReference type="ARBA" id="ARBA00008645"/>
    </source>
</evidence>
<evidence type="ECO:0000256" key="3">
    <source>
        <dbReference type="SAM" id="MobiDB-lite"/>
    </source>
</evidence>
<dbReference type="InterPro" id="IPR000836">
    <property type="entry name" value="PRTase_dom"/>
</dbReference>
<dbReference type="EMBL" id="BDCX01000002">
    <property type="protein sequence ID" value="GAT65335.1"/>
    <property type="molecule type" value="Genomic_DNA"/>
</dbReference>
<comment type="similarity">
    <text evidence="1">Belongs to the AB hydrolase superfamily.</text>
</comment>
<dbReference type="Gene3D" id="3.40.50.2020">
    <property type="match status" value="1"/>
</dbReference>
<sequence>MFFDRHDAGTRLAERLRGHAGGAGTVVVGLPRGGVPVASEVARVLDAPLDVIVVRKLGVPVQPELGFGAIGEGGVRVVNDDVVRAARLTGEEMARVEEAERAELERRARRFRGDRPPVALEGRTVIVVDDGIATGGTARAACRVARAHGASRVVLAVPVGAPEAIENLRGAADEVVCLLAPDDLFAIGAWYRDFEQTSDAQVVELLRRAASTHAAASGASGPAGDAAEAAEAGGSGRDAAEAAEAGGSGRDATRSAAEESAAGRSAAPGGNTAAESGAGGRVPAFTAEVQADAGDVRLPGRLAVPDAAAGVVVFVHGSGSSRHSPRNRQVATALYRAGLATLLFDLLTPDEELDRGNVFDVPLLAGRLGRVTGWLRGHQGVRGLRTAYFGASTGAAAALWAAAEPGADIAAVVSRGGRPDLAGPRLPAVRAATLLIVGGDDEAVLELNRAAQRRLRCENSLRIVPGATHLFEEPGALETVSEFARDWFTAHLAPVARR</sequence>
<feature type="compositionally biased region" description="Low complexity" evidence="3">
    <location>
        <begin position="214"/>
        <end position="232"/>
    </location>
</feature>
<dbReference type="Pfam" id="PF00156">
    <property type="entry name" value="Pribosyltran"/>
    <property type="match status" value="1"/>
</dbReference>
<dbReference type="PANTHER" id="PTHR22946">
    <property type="entry name" value="DIENELACTONE HYDROLASE DOMAIN-CONTAINING PROTEIN-RELATED"/>
    <property type="match status" value="1"/>
</dbReference>
<dbReference type="InterPro" id="IPR029057">
    <property type="entry name" value="PRTase-like"/>
</dbReference>
<evidence type="ECO:0000313" key="5">
    <source>
        <dbReference type="EMBL" id="GAT65335.1"/>
    </source>
</evidence>
<dbReference type="AlphaFoldDB" id="A0A171BMV5"/>
<evidence type="ECO:0000313" key="6">
    <source>
        <dbReference type="Proteomes" id="UP000077701"/>
    </source>
</evidence>
<accession>A0A171BMV5</accession>
<gene>
    <name evidence="5" type="ORF">PS9374_00968</name>
</gene>
<proteinExistence type="inferred from homology"/>
<evidence type="ECO:0000256" key="2">
    <source>
        <dbReference type="ARBA" id="ARBA00022801"/>
    </source>
</evidence>
<dbReference type="Proteomes" id="UP000077701">
    <property type="component" value="Unassembled WGS sequence"/>
</dbReference>
<feature type="domain" description="Phosphoribosyltransferase" evidence="4">
    <location>
        <begin position="8"/>
        <end position="187"/>
    </location>
</feature>